<accession>A0A285ECE1</accession>
<organism evidence="2 3">
    <name type="scientific">Geodermatophilus sabuli</name>
    <dbReference type="NCBI Taxonomy" id="1564158"/>
    <lineage>
        <taxon>Bacteria</taxon>
        <taxon>Bacillati</taxon>
        <taxon>Actinomycetota</taxon>
        <taxon>Actinomycetes</taxon>
        <taxon>Geodermatophilales</taxon>
        <taxon>Geodermatophilaceae</taxon>
        <taxon>Geodermatophilus</taxon>
    </lineage>
</organism>
<dbReference type="EMBL" id="OBDO01000004">
    <property type="protein sequence ID" value="SNX96523.1"/>
    <property type="molecule type" value="Genomic_DNA"/>
</dbReference>
<dbReference type="CDD" id="cd07043">
    <property type="entry name" value="STAS_anti-anti-sigma_factors"/>
    <property type="match status" value="1"/>
</dbReference>
<evidence type="ECO:0000259" key="1">
    <source>
        <dbReference type="PROSITE" id="PS50801"/>
    </source>
</evidence>
<dbReference type="InterPro" id="IPR025847">
    <property type="entry name" value="MEDS_domain"/>
</dbReference>
<dbReference type="InterPro" id="IPR002645">
    <property type="entry name" value="STAS_dom"/>
</dbReference>
<reference evidence="2 3" key="1">
    <citation type="submission" date="2017-09" db="EMBL/GenBank/DDBJ databases">
        <authorList>
            <person name="Ehlers B."/>
            <person name="Leendertz F.H."/>
        </authorList>
    </citation>
    <scope>NUCLEOTIDE SEQUENCE [LARGE SCALE GENOMIC DNA]</scope>
    <source>
        <strain evidence="2 3">DSM 46844</strain>
    </source>
</reference>
<feature type="domain" description="STAS" evidence="1">
    <location>
        <begin position="181"/>
        <end position="273"/>
    </location>
</feature>
<evidence type="ECO:0000313" key="3">
    <source>
        <dbReference type="Proteomes" id="UP000219514"/>
    </source>
</evidence>
<dbReference type="OrthoDB" id="116243at2"/>
<gene>
    <name evidence="2" type="ORF">SAMN06893097_104238</name>
</gene>
<dbReference type="Proteomes" id="UP000219514">
    <property type="component" value="Unassembled WGS sequence"/>
</dbReference>
<protein>
    <submittedName>
        <fullName evidence="2">Anti-anti-sigma regulatory factor (Antagonist of anti-sigma factor)</fullName>
    </submittedName>
</protein>
<evidence type="ECO:0000313" key="2">
    <source>
        <dbReference type="EMBL" id="SNX96523.1"/>
    </source>
</evidence>
<dbReference type="RefSeq" id="WP_097206533.1">
    <property type="nucleotide sequence ID" value="NZ_JACHXB010000002.1"/>
</dbReference>
<dbReference type="Gene3D" id="3.30.750.24">
    <property type="entry name" value="STAS domain"/>
    <property type="match status" value="1"/>
</dbReference>
<dbReference type="PROSITE" id="PS50801">
    <property type="entry name" value="STAS"/>
    <property type="match status" value="1"/>
</dbReference>
<dbReference type="InterPro" id="IPR036513">
    <property type="entry name" value="STAS_dom_sf"/>
</dbReference>
<name>A0A285ECE1_9ACTN</name>
<keyword evidence="3" id="KW-1185">Reference proteome</keyword>
<dbReference type="Pfam" id="PF14417">
    <property type="entry name" value="MEDS"/>
    <property type="match status" value="1"/>
</dbReference>
<dbReference type="Pfam" id="PF01740">
    <property type="entry name" value="STAS"/>
    <property type="match status" value="1"/>
</dbReference>
<proteinExistence type="predicted"/>
<dbReference type="SUPFAM" id="SSF52091">
    <property type="entry name" value="SpoIIaa-like"/>
    <property type="match status" value="1"/>
</dbReference>
<dbReference type="AlphaFoldDB" id="A0A285ECE1"/>
<sequence length="273" mass="29440">MGSVEEFSGPERGEHVLQLHRTEDERLDGLTAWVSRGLAAGEKVICTELPRLPAGSLVAMLEARGVDGAAAVRDRRLAVLPAEDFYAAEGHTAVAERALAEGFPGVRVSAEERAWLTVLSPAAHQVVERQMDELVCTRPVRTLCQYPQASTTGAELQDVVAVHRSGVRETVFATTRDLDGLALHGEIDGSNTDVFRAVLAVASRRASRVLWLDLADAAHLDAGGCWRLDDATRAFRAAGGYVLLIAPQPPVELILQLMEVDELPGMHLMAGRP</sequence>